<comment type="caution">
    <text evidence="3">The sequence shown here is derived from an EMBL/GenBank/DDBJ whole genome shotgun (WGS) entry which is preliminary data.</text>
</comment>
<keyword evidence="2" id="KW-0732">Signal</keyword>
<feature type="region of interest" description="Disordered" evidence="1">
    <location>
        <begin position="30"/>
        <end position="49"/>
    </location>
</feature>
<organism evidence="3 4">
    <name type="scientific">Tepidamorphus gemmatus</name>
    <dbReference type="NCBI Taxonomy" id="747076"/>
    <lineage>
        <taxon>Bacteria</taxon>
        <taxon>Pseudomonadati</taxon>
        <taxon>Pseudomonadota</taxon>
        <taxon>Alphaproteobacteria</taxon>
        <taxon>Hyphomicrobiales</taxon>
        <taxon>Tepidamorphaceae</taxon>
        <taxon>Tepidamorphus</taxon>
    </lineage>
</organism>
<evidence type="ECO:0000313" key="3">
    <source>
        <dbReference type="EMBL" id="TCT13620.1"/>
    </source>
</evidence>
<name>A0A4R3MMC1_9HYPH</name>
<dbReference type="OrthoDB" id="7374881at2"/>
<keyword evidence="4" id="KW-1185">Reference proteome</keyword>
<dbReference type="EMBL" id="SMAK01000001">
    <property type="protein sequence ID" value="TCT13620.1"/>
    <property type="molecule type" value="Genomic_DNA"/>
</dbReference>
<evidence type="ECO:0000256" key="1">
    <source>
        <dbReference type="SAM" id="MobiDB-lite"/>
    </source>
</evidence>
<dbReference type="Proteomes" id="UP000295678">
    <property type="component" value="Unassembled WGS sequence"/>
</dbReference>
<protein>
    <recommendedName>
        <fullName evidence="5">Lipoprotein</fullName>
    </recommendedName>
</protein>
<dbReference type="AlphaFoldDB" id="A0A4R3MMC1"/>
<sequence length="355" mass="36193">MTRFLSIPRTLVALTLAMLLAVPLVGCQTDPATPPPPQSQQTTLPPPAATQPVTIAFEPIVGLPPSRATVLATELGIGAAEMTLPVVGRDSPDVRFRIKGYFSAAAAAGQTRISYVWDLFDADGRRVHRIAGSEVIPATLPDPWQAVADETLRTIARNTAMALRQWIDSGTPTSPVTAELDPPDHDVVTQLDPVQGTRAGLVETQAMATGGARRIYDPSALAGPGPSTGAAAAAIPAPPRFTYHIGAVAGATGDGSVALATALSAQLEAAGGARVAAAADANYLIAGEATVGPPTGGRQIVAIIWTVADRTGRTLGSVRQVAEFAQGTLDHSWGASADSAAASAAAGVLALMPAE</sequence>
<dbReference type="RefSeq" id="WP_132804985.1">
    <property type="nucleotide sequence ID" value="NZ_SMAK01000001.1"/>
</dbReference>
<evidence type="ECO:0000313" key="4">
    <source>
        <dbReference type="Proteomes" id="UP000295678"/>
    </source>
</evidence>
<proteinExistence type="predicted"/>
<evidence type="ECO:0000256" key="2">
    <source>
        <dbReference type="SAM" id="SignalP"/>
    </source>
</evidence>
<accession>A0A4R3MMC1</accession>
<gene>
    <name evidence="3" type="ORF">EDC22_101490</name>
</gene>
<reference evidence="3 4" key="1">
    <citation type="submission" date="2019-03" db="EMBL/GenBank/DDBJ databases">
        <title>Genomic Encyclopedia of Type Strains, Phase IV (KMG-IV): sequencing the most valuable type-strain genomes for metagenomic binning, comparative biology and taxonomic classification.</title>
        <authorList>
            <person name="Goeker M."/>
        </authorList>
    </citation>
    <scope>NUCLEOTIDE SEQUENCE [LARGE SCALE GENOMIC DNA]</scope>
    <source>
        <strain evidence="3 4">DSM 19345</strain>
    </source>
</reference>
<evidence type="ECO:0008006" key="5">
    <source>
        <dbReference type="Google" id="ProtNLM"/>
    </source>
</evidence>
<feature type="signal peptide" evidence="2">
    <location>
        <begin position="1"/>
        <end position="26"/>
    </location>
</feature>
<feature type="chain" id="PRO_5020190888" description="Lipoprotein" evidence="2">
    <location>
        <begin position="27"/>
        <end position="355"/>
    </location>
</feature>
<feature type="compositionally biased region" description="Pro residues" evidence="1">
    <location>
        <begin position="32"/>
        <end position="49"/>
    </location>
</feature>